<evidence type="ECO:0000259" key="5">
    <source>
        <dbReference type="Pfam" id="PF00535"/>
    </source>
</evidence>
<dbReference type="Proteomes" id="UP001321453">
    <property type="component" value="Unassembled WGS sequence"/>
</dbReference>
<dbReference type="Gene3D" id="3.90.550.10">
    <property type="entry name" value="Spore Coat Polysaccharide Biosynthesis Protein SpsA, Chain A"/>
    <property type="match status" value="1"/>
</dbReference>
<protein>
    <submittedName>
        <fullName evidence="6">Glycosyltransferase family 2 protein</fullName>
    </submittedName>
</protein>
<comment type="similarity">
    <text evidence="1">Belongs to the glycosyltransferase 2 family.</text>
</comment>
<keyword evidence="3" id="KW-0808">Transferase</keyword>
<evidence type="ECO:0000256" key="4">
    <source>
        <dbReference type="SAM" id="Phobius"/>
    </source>
</evidence>
<feature type="domain" description="Glycosyltransferase 2-like" evidence="5">
    <location>
        <begin position="62"/>
        <end position="200"/>
    </location>
</feature>
<name>A0ABT7S4S7_9CELL</name>
<dbReference type="EMBL" id="JAUCGR010000001">
    <property type="protein sequence ID" value="MDM7830600.1"/>
    <property type="molecule type" value="Genomic_DNA"/>
</dbReference>
<keyword evidence="4" id="KW-1133">Transmembrane helix</keyword>
<keyword evidence="4" id="KW-0812">Transmembrane</keyword>
<keyword evidence="4" id="KW-0472">Membrane</keyword>
<dbReference type="InterPro" id="IPR029044">
    <property type="entry name" value="Nucleotide-diphossugar_trans"/>
</dbReference>
<feature type="transmembrane region" description="Helical" evidence="4">
    <location>
        <begin position="346"/>
        <end position="379"/>
    </location>
</feature>
<keyword evidence="7" id="KW-1185">Reference proteome</keyword>
<evidence type="ECO:0000256" key="3">
    <source>
        <dbReference type="ARBA" id="ARBA00022679"/>
    </source>
</evidence>
<dbReference type="PANTHER" id="PTHR43630">
    <property type="entry name" value="POLY-BETA-1,6-N-ACETYL-D-GLUCOSAMINE SYNTHASE"/>
    <property type="match status" value="1"/>
</dbReference>
<evidence type="ECO:0000313" key="7">
    <source>
        <dbReference type="Proteomes" id="UP001321453"/>
    </source>
</evidence>
<dbReference type="InterPro" id="IPR001173">
    <property type="entry name" value="Glyco_trans_2-like"/>
</dbReference>
<sequence length="477" mass="53070">MSGAETAFVVFSVLSFAYFVVLDLLYLTLTALAWVDLRKKIWRRNYLGLDEVFASPLTPGISVIVPAYNEEVGIVESVRSLLALRYPRHEVVVVNDGSKDGTIDALVEAFDMVPVRQAIREGIATAAIRTAYVSRPHEELLVLDKENAGRSDAINAGINAARYPYVCMIDADSLLEQDALLKIAKPLLDHPGSLVAAGGTVRVANGCDIQHGQVVEVRLARNRLAVIQTLEYIRSFLVARVGWGRLNALGLISGAFGIYERALLQTVGGLWVDTVGEDLELTIRLHKYLRERGEPYRIAFVDDPACWTEVPEDVATLGRQRRRWQRGLWESLRRHRGMLGRPRYGVVGTLVLPYFAVFEFLSPVFALLGLLVTVLLYVLGVVSAGYLLSMLAVSVVLGVVLSTAALAIEELSFGRYSRRRDVLRLMAYTVIESIGFHQLHLTWRLLGYVDIVRGKTEWGEQKRRGLARPTTPPLPHP</sequence>
<dbReference type="CDD" id="cd06423">
    <property type="entry name" value="CESA_like"/>
    <property type="match status" value="1"/>
</dbReference>
<dbReference type="PANTHER" id="PTHR43630:SF1">
    <property type="entry name" value="POLY-BETA-1,6-N-ACETYL-D-GLUCOSAMINE SYNTHASE"/>
    <property type="match status" value="1"/>
</dbReference>
<dbReference type="RefSeq" id="WP_289445705.1">
    <property type="nucleotide sequence ID" value="NZ_JAUCGR010000001.1"/>
</dbReference>
<organism evidence="6 7">
    <name type="scientific">Cellulomonas edaphi</name>
    <dbReference type="NCBI Taxonomy" id="3053468"/>
    <lineage>
        <taxon>Bacteria</taxon>
        <taxon>Bacillati</taxon>
        <taxon>Actinomycetota</taxon>
        <taxon>Actinomycetes</taxon>
        <taxon>Micrococcales</taxon>
        <taxon>Cellulomonadaceae</taxon>
        <taxon>Cellulomonas</taxon>
    </lineage>
</organism>
<proteinExistence type="inferred from homology"/>
<feature type="transmembrane region" description="Helical" evidence="4">
    <location>
        <begin position="385"/>
        <end position="408"/>
    </location>
</feature>
<evidence type="ECO:0000256" key="1">
    <source>
        <dbReference type="ARBA" id="ARBA00006739"/>
    </source>
</evidence>
<accession>A0ABT7S4S7</accession>
<reference evidence="6 7" key="1">
    <citation type="submission" date="2023-06" db="EMBL/GenBank/DDBJ databases">
        <title>Cellulomonas sp. MW9 Whole genome sequence.</title>
        <authorList>
            <person name="Park S."/>
        </authorList>
    </citation>
    <scope>NUCLEOTIDE SEQUENCE [LARGE SCALE GENOMIC DNA]</scope>
    <source>
        <strain evidence="6 7">MW9</strain>
    </source>
</reference>
<keyword evidence="2" id="KW-0328">Glycosyltransferase</keyword>
<dbReference type="SUPFAM" id="SSF53448">
    <property type="entry name" value="Nucleotide-diphospho-sugar transferases"/>
    <property type="match status" value="1"/>
</dbReference>
<comment type="caution">
    <text evidence="6">The sequence shown here is derived from an EMBL/GenBank/DDBJ whole genome shotgun (WGS) entry which is preliminary data.</text>
</comment>
<evidence type="ECO:0000256" key="2">
    <source>
        <dbReference type="ARBA" id="ARBA00022676"/>
    </source>
</evidence>
<evidence type="ECO:0000313" key="6">
    <source>
        <dbReference type="EMBL" id="MDM7830600.1"/>
    </source>
</evidence>
<gene>
    <name evidence="6" type="ORF">QRT05_04585</name>
</gene>
<dbReference type="Pfam" id="PF00535">
    <property type="entry name" value="Glycos_transf_2"/>
    <property type="match status" value="1"/>
</dbReference>
<feature type="transmembrane region" description="Helical" evidence="4">
    <location>
        <begin position="6"/>
        <end position="35"/>
    </location>
</feature>